<dbReference type="Pfam" id="PF08268">
    <property type="entry name" value="FBA_3"/>
    <property type="match status" value="1"/>
</dbReference>
<dbReference type="AlphaFoldDB" id="A0ABC8JAH6"/>
<dbReference type="PROSITE" id="PS50181">
    <property type="entry name" value="FBOX"/>
    <property type="match status" value="1"/>
</dbReference>
<evidence type="ECO:0000313" key="2">
    <source>
        <dbReference type="EMBL" id="CAH8320202.1"/>
    </source>
</evidence>
<feature type="domain" description="F-box" evidence="1">
    <location>
        <begin position="12"/>
        <end position="57"/>
    </location>
</feature>
<dbReference type="InterPro" id="IPR013187">
    <property type="entry name" value="F-box-assoc_dom_typ3"/>
</dbReference>
<dbReference type="InterPro" id="IPR036047">
    <property type="entry name" value="F-box-like_dom_sf"/>
</dbReference>
<dbReference type="InterPro" id="IPR017451">
    <property type="entry name" value="F-box-assoc_interact_dom"/>
</dbReference>
<dbReference type="NCBIfam" id="TIGR01640">
    <property type="entry name" value="F_box_assoc_1"/>
    <property type="match status" value="1"/>
</dbReference>
<gene>
    <name evidence="2" type="ORF">ERUC_LOCUS8753</name>
</gene>
<proteinExistence type="predicted"/>
<dbReference type="InterPro" id="IPR001810">
    <property type="entry name" value="F-box_dom"/>
</dbReference>
<dbReference type="PANTHER" id="PTHR31111">
    <property type="entry name" value="BNAA05G37150D PROTEIN-RELATED"/>
    <property type="match status" value="1"/>
</dbReference>
<organism evidence="2 3">
    <name type="scientific">Eruca vesicaria subsp. sativa</name>
    <name type="common">Garden rocket</name>
    <name type="synonym">Eruca sativa</name>
    <dbReference type="NCBI Taxonomy" id="29727"/>
    <lineage>
        <taxon>Eukaryota</taxon>
        <taxon>Viridiplantae</taxon>
        <taxon>Streptophyta</taxon>
        <taxon>Embryophyta</taxon>
        <taxon>Tracheophyta</taxon>
        <taxon>Spermatophyta</taxon>
        <taxon>Magnoliopsida</taxon>
        <taxon>eudicotyledons</taxon>
        <taxon>Gunneridae</taxon>
        <taxon>Pentapetalae</taxon>
        <taxon>rosids</taxon>
        <taxon>malvids</taxon>
        <taxon>Brassicales</taxon>
        <taxon>Brassicaceae</taxon>
        <taxon>Brassiceae</taxon>
        <taxon>Eruca</taxon>
    </lineage>
</organism>
<evidence type="ECO:0000313" key="3">
    <source>
        <dbReference type="Proteomes" id="UP001642260"/>
    </source>
</evidence>
<accession>A0ABC8JAH6</accession>
<dbReference type="CDD" id="cd22157">
    <property type="entry name" value="F-box_AtFBW1-like"/>
    <property type="match status" value="1"/>
</dbReference>
<keyword evidence="3" id="KW-1185">Reference proteome</keyword>
<dbReference type="Proteomes" id="UP001642260">
    <property type="component" value="Unassembled WGS sequence"/>
</dbReference>
<name>A0ABC8JAH6_ERUVS</name>
<dbReference type="SUPFAM" id="SSF81383">
    <property type="entry name" value="F-box domain"/>
    <property type="match status" value="1"/>
</dbReference>
<dbReference type="SMART" id="SM00256">
    <property type="entry name" value="FBOX"/>
    <property type="match status" value="1"/>
</dbReference>
<evidence type="ECO:0000259" key="1">
    <source>
        <dbReference type="PROSITE" id="PS50181"/>
    </source>
</evidence>
<protein>
    <recommendedName>
        <fullName evidence="1">F-box domain-containing protein</fullName>
    </recommendedName>
</protein>
<sequence length="382" mass="44002">MIRRSLRLSNKRRAIVVIPLDLQVEILCRLPSKSVVRFMLVSKSWREIILSKSFIRLRSLAQPLRFLLVFCDKNNQTGRTSCSFFSSSSLLPSSTSISTTFLSRITFPLRYRPSYSNYYVNGLMNMGEIICNPLTGKSVSLPKLVKLTADSKPRLATRFFGYDPVNNQYKVLCITPNHARNATSPFNYYYQVFTLGAKPKTWRFIDCDIPHICLSNGLCIDGFVYYIAISGQGIYVMRFDLKSEKFNIFARVSQETKALYFRDNGCRTLINYHGKVAVAIQPSHSVPSIDLYVFEAGEKDYKEKSFYNIPQPHLRMKCVVNHMGDIIFAPNSSRSEAIVIHHDLKEASFKEMKFEIDQQPDWFHESNCFEGYVENLMLIKAR</sequence>
<dbReference type="Pfam" id="PF00646">
    <property type="entry name" value="F-box"/>
    <property type="match status" value="1"/>
</dbReference>
<dbReference type="EMBL" id="CAKOAT010090710">
    <property type="protein sequence ID" value="CAH8320202.1"/>
    <property type="molecule type" value="Genomic_DNA"/>
</dbReference>
<dbReference type="Gene3D" id="1.20.1280.50">
    <property type="match status" value="1"/>
</dbReference>
<reference evidence="2 3" key="1">
    <citation type="submission" date="2022-03" db="EMBL/GenBank/DDBJ databases">
        <authorList>
            <person name="Macdonald S."/>
            <person name="Ahmed S."/>
            <person name="Newling K."/>
        </authorList>
    </citation>
    <scope>NUCLEOTIDE SEQUENCE [LARGE SCALE GENOMIC DNA]</scope>
</reference>
<comment type="caution">
    <text evidence="2">The sequence shown here is derived from an EMBL/GenBank/DDBJ whole genome shotgun (WGS) entry which is preliminary data.</text>
</comment>
<dbReference type="PANTHER" id="PTHR31111:SF73">
    <property type="entry name" value="F-BOX DOMAIN-CONTAINING PROTEIN"/>
    <property type="match status" value="1"/>
</dbReference>